<dbReference type="AlphaFoldDB" id="A0A2U3LV05"/>
<name>A0A2U3LV05_9FIRM</name>
<dbReference type="OrthoDB" id="9941639at2"/>
<proteinExistence type="predicted"/>
<accession>A0A2U3LV05</accession>
<evidence type="ECO:0000313" key="2">
    <source>
        <dbReference type="Proteomes" id="UP000238916"/>
    </source>
</evidence>
<dbReference type="EMBL" id="OMOF01000845">
    <property type="protein sequence ID" value="SPF55770.1"/>
    <property type="molecule type" value="Genomic_DNA"/>
</dbReference>
<reference evidence="2" key="1">
    <citation type="submission" date="2018-02" db="EMBL/GenBank/DDBJ databases">
        <authorList>
            <person name="Hausmann B."/>
        </authorList>
    </citation>
    <scope>NUCLEOTIDE SEQUENCE [LARGE SCALE GENOMIC DNA]</scope>
    <source>
        <strain evidence="2">Peat soil MAG SbF1</strain>
    </source>
</reference>
<organism evidence="1 2">
    <name type="scientific">Candidatus Desulfosporosinus infrequens</name>
    <dbReference type="NCBI Taxonomy" id="2043169"/>
    <lineage>
        <taxon>Bacteria</taxon>
        <taxon>Bacillati</taxon>
        <taxon>Bacillota</taxon>
        <taxon>Clostridia</taxon>
        <taxon>Eubacteriales</taxon>
        <taxon>Desulfitobacteriaceae</taxon>
        <taxon>Desulfosporosinus</taxon>
    </lineage>
</organism>
<evidence type="ECO:0000313" key="1">
    <source>
        <dbReference type="EMBL" id="SPF55770.1"/>
    </source>
</evidence>
<protein>
    <submittedName>
        <fullName evidence="1">Uncharacterized protein</fullName>
    </submittedName>
</protein>
<dbReference type="Proteomes" id="UP000238916">
    <property type="component" value="Unassembled WGS sequence"/>
</dbReference>
<gene>
    <name evidence="1" type="ORF">SBF1_860012</name>
</gene>
<sequence length="69" mass="8022">MVQFTDHELEIIEVALVRYMKTLESGIFAERERARIQVILEKIDLFPEVKETPQSPAISLDPTTRRPLL</sequence>